<dbReference type="PROSITE" id="PS51257">
    <property type="entry name" value="PROKAR_LIPOPROTEIN"/>
    <property type="match status" value="1"/>
</dbReference>
<dbReference type="PANTHER" id="PTHR19282">
    <property type="entry name" value="TETRASPANIN"/>
    <property type="match status" value="1"/>
</dbReference>
<evidence type="ECO:0000256" key="7">
    <source>
        <dbReference type="ARBA" id="ARBA00023136"/>
    </source>
</evidence>
<comment type="caution">
    <text evidence="10">Lacks conserved residue(s) required for the propagation of feature annotation.</text>
</comment>
<accession>Q4SW61</accession>
<dbReference type="GO" id="GO:0005886">
    <property type="term" value="C:plasma membrane"/>
    <property type="evidence" value="ECO:0007669"/>
    <property type="project" value="UniProtKB-SubCell"/>
</dbReference>
<evidence type="ECO:0000256" key="9">
    <source>
        <dbReference type="ARBA" id="ARBA00023288"/>
    </source>
</evidence>
<feature type="transmembrane region" description="Helical" evidence="10">
    <location>
        <begin position="200"/>
        <end position="223"/>
    </location>
</feature>
<evidence type="ECO:0000256" key="6">
    <source>
        <dbReference type="ARBA" id="ARBA00022989"/>
    </source>
</evidence>
<keyword evidence="6 10" id="KW-1133">Transmembrane helix</keyword>
<feature type="transmembrane region" description="Helical" evidence="10">
    <location>
        <begin position="12"/>
        <end position="35"/>
    </location>
</feature>
<dbReference type="KEGG" id="tng:GSTEN00011644G001"/>
<dbReference type="EMBL" id="CAAE01013689">
    <property type="protein sequence ID" value="CAF95121.1"/>
    <property type="molecule type" value="Genomic_DNA"/>
</dbReference>
<evidence type="ECO:0000313" key="11">
    <source>
        <dbReference type="EMBL" id="CAF95121.1"/>
    </source>
</evidence>
<keyword evidence="9" id="KW-0449">Lipoprotein</keyword>
<dbReference type="InterPro" id="IPR008952">
    <property type="entry name" value="Tetraspanin_EC2_sf"/>
</dbReference>
<dbReference type="HOGENOM" id="CLU_1578037_0_0_1"/>
<dbReference type="CDD" id="cd03157">
    <property type="entry name" value="TM4SF12_like_LEL"/>
    <property type="match status" value="1"/>
</dbReference>
<protein>
    <recommendedName>
        <fullName evidence="10">Tetraspanin</fullName>
    </recommendedName>
</protein>
<dbReference type="Gene3D" id="1.10.1450.10">
    <property type="entry name" value="Tetraspanin"/>
    <property type="match status" value="1"/>
</dbReference>
<gene>
    <name evidence="11" type="ORF">GSTENG00011644001</name>
</gene>
<dbReference type="Pfam" id="PF00335">
    <property type="entry name" value="Tetraspanin"/>
    <property type="match status" value="1"/>
</dbReference>
<reference evidence="11" key="2">
    <citation type="submission" date="2004-02" db="EMBL/GenBank/DDBJ databases">
        <authorList>
            <consortium name="Genoscope"/>
            <consortium name="Whitehead Institute Centre for Genome Research"/>
        </authorList>
    </citation>
    <scope>NUCLEOTIDE SEQUENCE</scope>
</reference>
<evidence type="ECO:0000256" key="1">
    <source>
        <dbReference type="ARBA" id="ARBA00004651"/>
    </source>
</evidence>
<dbReference type="OrthoDB" id="8813994at2759"/>
<sequence length="278" mass="30763">MARENAVTCLRCLLYALNLLFWVMSACVLGVAAWIRDPLNTVLTLTAHTRLGEAAVLTYTPAVHPVVMATCCLLIMVAVLGYCGTLRRDLLLLCWVTVLRSDMISLKSRMSNFGLQHYQWLTHTWNSFQTQFKCCGVIYFTDWLEMTEMEWPPDSCCSNPYPACAHVAFEHDLSDLHQEGCGPKIYTFIRGTTQLQVLRFLAVAMGVAQILAMVLTLMLLWALSYGTNCPGLNSLGQPSILNNSGSAGASAQAWQVGCYHKKAAVTATSQQTEPQLQV</sequence>
<feature type="transmembrane region" description="Helical" evidence="10">
    <location>
        <begin position="62"/>
        <end position="83"/>
    </location>
</feature>
<evidence type="ECO:0000256" key="2">
    <source>
        <dbReference type="ARBA" id="ARBA00006840"/>
    </source>
</evidence>
<organism evidence="11">
    <name type="scientific">Tetraodon nigroviridis</name>
    <name type="common">Spotted green pufferfish</name>
    <name type="synonym">Chelonodon nigroviridis</name>
    <dbReference type="NCBI Taxonomy" id="99883"/>
    <lineage>
        <taxon>Eukaryota</taxon>
        <taxon>Metazoa</taxon>
        <taxon>Chordata</taxon>
        <taxon>Craniata</taxon>
        <taxon>Vertebrata</taxon>
        <taxon>Euteleostomi</taxon>
        <taxon>Actinopterygii</taxon>
        <taxon>Neopterygii</taxon>
        <taxon>Teleostei</taxon>
        <taxon>Neoteleostei</taxon>
        <taxon>Acanthomorphata</taxon>
        <taxon>Eupercaria</taxon>
        <taxon>Tetraodontiformes</taxon>
        <taxon>Tetradontoidea</taxon>
        <taxon>Tetraodontidae</taxon>
        <taxon>Tetraodon</taxon>
    </lineage>
</organism>
<keyword evidence="7 10" id="KW-0472">Membrane</keyword>
<evidence type="ECO:0000256" key="5">
    <source>
        <dbReference type="ARBA" id="ARBA00022692"/>
    </source>
</evidence>
<dbReference type="InterPro" id="IPR000301">
    <property type="entry name" value="Tetraspanin_animals"/>
</dbReference>
<dbReference type="PROSITE" id="PS00421">
    <property type="entry name" value="TM4_1"/>
    <property type="match status" value="1"/>
</dbReference>
<evidence type="ECO:0000256" key="10">
    <source>
        <dbReference type="RuleBase" id="RU361218"/>
    </source>
</evidence>
<evidence type="ECO:0000256" key="3">
    <source>
        <dbReference type="ARBA" id="ARBA00022475"/>
    </source>
</evidence>
<keyword evidence="5 10" id="KW-0812">Transmembrane</keyword>
<dbReference type="PANTHER" id="PTHR19282:SF462">
    <property type="entry name" value="TETRASPANIN-12"/>
    <property type="match status" value="1"/>
</dbReference>
<proteinExistence type="inferred from homology"/>
<name>Q4SW61_TETNG</name>
<evidence type="ECO:0000256" key="4">
    <source>
        <dbReference type="ARBA" id="ARBA00022657"/>
    </source>
</evidence>
<keyword evidence="8" id="KW-0564">Palmitate</keyword>
<dbReference type="InterPro" id="IPR018499">
    <property type="entry name" value="Tetraspanin/Peripherin"/>
</dbReference>
<dbReference type="PRINTS" id="PR00259">
    <property type="entry name" value="TMFOUR"/>
</dbReference>
<comment type="subcellular location">
    <subcellularLocation>
        <location evidence="1">Cell membrane</location>
        <topology evidence="1">Multi-pass membrane protein</topology>
    </subcellularLocation>
    <subcellularLocation>
        <location evidence="10">Membrane</location>
        <topology evidence="10">Multi-pass membrane protein</topology>
    </subcellularLocation>
</comment>
<dbReference type="InterPro" id="IPR018503">
    <property type="entry name" value="Tetraspanin_CS"/>
</dbReference>
<dbReference type="SUPFAM" id="SSF48652">
    <property type="entry name" value="Tetraspanin"/>
    <property type="match status" value="1"/>
</dbReference>
<comment type="caution">
    <text evidence="11">The sequence shown here is derived from an EMBL/GenBank/DDBJ whole genome shotgun (WGS) entry which is preliminary data.</text>
</comment>
<keyword evidence="4" id="KW-0037">Angiogenesis</keyword>
<reference evidence="11" key="1">
    <citation type="journal article" date="2004" name="Nature">
        <title>Genome duplication in the teleost fish Tetraodon nigroviridis reveals the early vertebrate proto-karyotype.</title>
        <authorList>
            <person name="Jaillon O."/>
            <person name="Aury J.-M."/>
            <person name="Brunet F."/>
            <person name="Petit J.-L."/>
            <person name="Stange-Thomann N."/>
            <person name="Mauceli E."/>
            <person name="Bouneau L."/>
            <person name="Fischer C."/>
            <person name="Ozouf-Costaz C."/>
            <person name="Bernot A."/>
            <person name="Nicaud S."/>
            <person name="Jaffe D."/>
            <person name="Fisher S."/>
            <person name="Lutfalla G."/>
            <person name="Dossat C."/>
            <person name="Segurens B."/>
            <person name="Dasilva C."/>
            <person name="Salanoubat M."/>
            <person name="Levy M."/>
            <person name="Boudet N."/>
            <person name="Castellano S."/>
            <person name="Anthouard V."/>
            <person name="Jubin C."/>
            <person name="Castelli V."/>
            <person name="Katinka M."/>
            <person name="Vacherie B."/>
            <person name="Biemont C."/>
            <person name="Skalli Z."/>
            <person name="Cattolico L."/>
            <person name="Poulain J."/>
            <person name="De Berardinis V."/>
            <person name="Cruaud C."/>
            <person name="Duprat S."/>
            <person name="Brottier P."/>
            <person name="Coutanceau J.-P."/>
            <person name="Gouzy J."/>
            <person name="Parra G."/>
            <person name="Lardier G."/>
            <person name="Chapple C."/>
            <person name="McKernan K.J."/>
            <person name="McEwan P."/>
            <person name="Bosak S."/>
            <person name="Kellis M."/>
            <person name="Volff J.-N."/>
            <person name="Guigo R."/>
            <person name="Zody M.C."/>
            <person name="Mesirov J."/>
            <person name="Lindblad-Toh K."/>
            <person name="Birren B."/>
            <person name="Nusbaum C."/>
            <person name="Kahn D."/>
            <person name="Robinson-Rechavi M."/>
            <person name="Laudet V."/>
            <person name="Schachter V."/>
            <person name="Quetier F."/>
            <person name="Saurin W."/>
            <person name="Scarpelli C."/>
            <person name="Wincker P."/>
            <person name="Lander E.S."/>
            <person name="Weissenbach J."/>
            <person name="Roest Crollius H."/>
        </authorList>
    </citation>
    <scope>NUCLEOTIDE SEQUENCE [LARGE SCALE GENOMIC DNA]</scope>
</reference>
<keyword evidence="3" id="KW-1003">Cell membrane</keyword>
<comment type="similarity">
    <text evidence="2 10">Belongs to the tetraspanin (TM4SF) family.</text>
</comment>
<dbReference type="AlphaFoldDB" id="Q4SW61"/>
<evidence type="ECO:0000256" key="8">
    <source>
        <dbReference type="ARBA" id="ARBA00023139"/>
    </source>
</evidence>
<dbReference type="PIRSF" id="PIRSF002419">
    <property type="entry name" value="Tetraspanin"/>
    <property type="match status" value="1"/>
</dbReference>
<dbReference type="GO" id="GO:0001525">
    <property type="term" value="P:angiogenesis"/>
    <property type="evidence" value="ECO:0007669"/>
    <property type="project" value="UniProtKB-KW"/>
</dbReference>